<dbReference type="EMBL" id="SMKZ01000001">
    <property type="protein sequence ID" value="TDE15747.1"/>
    <property type="molecule type" value="Genomic_DNA"/>
</dbReference>
<keyword evidence="1" id="KW-0812">Transmembrane</keyword>
<comment type="caution">
    <text evidence="2">The sequence shown here is derived from an EMBL/GenBank/DDBJ whole genome shotgun (WGS) entry which is preliminary data.</text>
</comment>
<proteinExistence type="predicted"/>
<sequence length="69" mass="7567">MKRHETDVVSLVFGLLFLGVSAMWPFVHYDVLGLSGLEVAMPVLLVSIGLAGLLASLSKLRRERDPEES</sequence>
<name>A0A4R5DQ41_9ACTN</name>
<accession>A0A4R5DQ41</accession>
<protein>
    <submittedName>
        <fullName evidence="2">Uncharacterized protein</fullName>
    </submittedName>
</protein>
<evidence type="ECO:0000256" key="1">
    <source>
        <dbReference type="SAM" id="Phobius"/>
    </source>
</evidence>
<feature type="transmembrane region" description="Helical" evidence="1">
    <location>
        <begin position="7"/>
        <end position="27"/>
    </location>
</feature>
<dbReference type="AlphaFoldDB" id="A0A4R5DQ41"/>
<keyword evidence="1" id="KW-0472">Membrane</keyword>
<organism evidence="2 3">
    <name type="scientific">Jiangella asiatica</name>
    <dbReference type="NCBI Taxonomy" id="2530372"/>
    <lineage>
        <taxon>Bacteria</taxon>
        <taxon>Bacillati</taxon>
        <taxon>Actinomycetota</taxon>
        <taxon>Actinomycetes</taxon>
        <taxon>Jiangellales</taxon>
        <taxon>Jiangellaceae</taxon>
        <taxon>Jiangella</taxon>
    </lineage>
</organism>
<gene>
    <name evidence="2" type="ORF">E1269_00070</name>
</gene>
<dbReference type="InParanoid" id="A0A4R5DQ41"/>
<keyword evidence="3" id="KW-1185">Reference proteome</keyword>
<keyword evidence="1" id="KW-1133">Transmembrane helix</keyword>
<feature type="transmembrane region" description="Helical" evidence="1">
    <location>
        <begin position="39"/>
        <end position="57"/>
    </location>
</feature>
<dbReference type="Proteomes" id="UP000294739">
    <property type="component" value="Unassembled WGS sequence"/>
</dbReference>
<evidence type="ECO:0000313" key="2">
    <source>
        <dbReference type="EMBL" id="TDE15747.1"/>
    </source>
</evidence>
<evidence type="ECO:0000313" key="3">
    <source>
        <dbReference type="Proteomes" id="UP000294739"/>
    </source>
</evidence>
<dbReference type="RefSeq" id="WP_131889755.1">
    <property type="nucleotide sequence ID" value="NZ_SMKZ01000001.1"/>
</dbReference>
<reference evidence="2 3" key="1">
    <citation type="submission" date="2019-03" db="EMBL/GenBank/DDBJ databases">
        <title>Draft genome sequences of novel Actinobacteria.</title>
        <authorList>
            <person name="Sahin N."/>
            <person name="Ay H."/>
            <person name="Saygin H."/>
        </authorList>
    </citation>
    <scope>NUCLEOTIDE SEQUENCE [LARGE SCALE GENOMIC DNA]</scope>
    <source>
        <strain evidence="2 3">5K138</strain>
    </source>
</reference>